<feature type="transmembrane region" description="Helical" evidence="9">
    <location>
        <begin position="20"/>
        <end position="42"/>
    </location>
</feature>
<keyword evidence="8 9" id="KW-0472">Membrane</keyword>
<evidence type="ECO:0000256" key="3">
    <source>
        <dbReference type="ARBA" id="ARBA00022679"/>
    </source>
</evidence>
<evidence type="ECO:0000259" key="10">
    <source>
        <dbReference type="SMART" id="SM00387"/>
    </source>
</evidence>
<keyword evidence="2" id="KW-1003">Cell membrane</keyword>
<dbReference type="PANTHER" id="PTHR24421">
    <property type="entry name" value="NITRATE/NITRITE SENSOR PROTEIN NARX-RELATED"/>
    <property type="match status" value="1"/>
</dbReference>
<evidence type="ECO:0000256" key="6">
    <source>
        <dbReference type="ARBA" id="ARBA00022989"/>
    </source>
</evidence>
<keyword evidence="5 11" id="KW-0418">Kinase</keyword>
<dbReference type="PANTHER" id="PTHR24421:SF37">
    <property type="entry name" value="SENSOR HISTIDINE KINASE NARS"/>
    <property type="match status" value="1"/>
</dbReference>
<feature type="domain" description="Histidine kinase/HSP90-like ATPase" evidence="10">
    <location>
        <begin position="308"/>
        <end position="404"/>
    </location>
</feature>
<keyword evidence="7" id="KW-0902">Two-component regulatory system</keyword>
<dbReference type="GO" id="GO:0016301">
    <property type="term" value="F:kinase activity"/>
    <property type="evidence" value="ECO:0007669"/>
    <property type="project" value="UniProtKB-KW"/>
</dbReference>
<evidence type="ECO:0000256" key="2">
    <source>
        <dbReference type="ARBA" id="ARBA00022475"/>
    </source>
</evidence>
<evidence type="ECO:0000256" key="5">
    <source>
        <dbReference type="ARBA" id="ARBA00022777"/>
    </source>
</evidence>
<evidence type="ECO:0000256" key="9">
    <source>
        <dbReference type="SAM" id="Phobius"/>
    </source>
</evidence>
<sequence length="404" mass="43924">MAFASNVELDRVRKNHQLRAYRIVAILRIGVLAFVVGAMVVAAPRYEWGSQIALVSLYAFATVSALILAFTPFDRFGITRFRVGRMEPFAFTAIDVIVLTALQLLSSDGIYPLLIMILLPVLVAVDMSTRRAAVILGFTMVGFALAGIQDHLQKRAIGWPDTAFLFGLYAFMCVAALVTVRIEERHSRSVAALSALREELLAQTMTASEVLQRRISEAIHDGPLQDVLVARQELVELQLDDPEDDRVSRALTGLQSASERLRQATFELHPAVLEQVGLGAAVEQLAGFTAKRSGIEVTTDIDYPVRNEIDPMVFGVARELLSNVVRHSRATKASVTLGITDDSCVLNVADDGVGVNDDTMARRLGEGHIGLASHRARVEAAGGSFVFLGADSGTRVCVQVPLKK</sequence>
<dbReference type="InterPro" id="IPR050482">
    <property type="entry name" value="Sensor_HK_TwoCompSys"/>
</dbReference>
<dbReference type="SMART" id="SM00387">
    <property type="entry name" value="HATPase_c"/>
    <property type="match status" value="1"/>
</dbReference>
<dbReference type="RefSeq" id="WP_065132821.1">
    <property type="nucleotide sequence ID" value="NZ_JANFXG010000065.1"/>
</dbReference>
<gene>
    <name evidence="11" type="ORF">A9W98_01050</name>
</gene>
<keyword evidence="3" id="KW-0808">Transferase</keyword>
<evidence type="ECO:0000256" key="7">
    <source>
        <dbReference type="ARBA" id="ARBA00023012"/>
    </source>
</evidence>
<dbReference type="Proteomes" id="UP000093757">
    <property type="component" value="Unassembled WGS sequence"/>
</dbReference>
<evidence type="ECO:0000313" key="11">
    <source>
        <dbReference type="EMBL" id="OBS03044.1"/>
    </source>
</evidence>
<dbReference type="GO" id="GO:0000160">
    <property type="term" value="P:phosphorelay signal transduction system"/>
    <property type="evidence" value="ECO:0007669"/>
    <property type="project" value="UniProtKB-KW"/>
</dbReference>
<dbReference type="InterPro" id="IPR036890">
    <property type="entry name" value="HATPase_C_sf"/>
</dbReference>
<evidence type="ECO:0000313" key="12">
    <source>
        <dbReference type="Proteomes" id="UP000093757"/>
    </source>
</evidence>
<feature type="transmembrane region" description="Helical" evidence="9">
    <location>
        <begin position="48"/>
        <end position="71"/>
    </location>
</feature>
<dbReference type="Pfam" id="PF02518">
    <property type="entry name" value="HATPase_c"/>
    <property type="match status" value="1"/>
</dbReference>
<feature type="transmembrane region" description="Helical" evidence="9">
    <location>
        <begin position="83"/>
        <end position="103"/>
    </location>
</feature>
<dbReference type="InterPro" id="IPR003594">
    <property type="entry name" value="HATPase_dom"/>
</dbReference>
<organism evidence="11 12">
    <name type="scientific">Mycobacterium gordonae</name>
    <dbReference type="NCBI Taxonomy" id="1778"/>
    <lineage>
        <taxon>Bacteria</taxon>
        <taxon>Bacillati</taxon>
        <taxon>Actinomycetota</taxon>
        <taxon>Actinomycetes</taxon>
        <taxon>Mycobacteriales</taxon>
        <taxon>Mycobacteriaceae</taxon>
        <taxon>Mycobacterium</taxon>
    </lineage>
</organism>
<name>A0A1A6BLE9_MYCGO</name>
<dbReference type="GO" id="GO:0005886">
    <property type="term" value="C:plasma membrane"/>
    <property type="evidence" value="ECO:0007669"/>
    <property type="project" value="UniProtKB-SubCell"/>
</dbReference>
<proteinExistence type="predicted"/>
<feature type="transmembrane region" description="Helical" evidence="9">
    <location>
        <begin position="132"/>
        <end position="150"/>
    </location>
</feature>
<comment type="subcellular location">
    <subcellularLocation>
        <location evidence="1">Cell membrane</location>
        <topology evidence="1">Multi-pass membrane protein</topology>
    </subcellularLocation>
</comment>
<evidence type="ECO:0000256" key="1">
    <source>
        <dbReference type="ARBA" id="ARBA00004651"/>
    </source>
</evidence>
<feature type="transmembrane region" description="Helical" evidence="9">
    <location>
        <begin position="109"/>
        <end position="125"/>
    </location>
</feature>
<dbReference type="EMBL" id="MAEM01000113">
    <property type="protein sequence ID" value="OBS03044.1"/>
    <property type="molecule type" value="Genomic_DNA"/>
</dbReference>
<protein>
    <submittedName>
        <fullName evidence="11">Histidine kinase</fullName>
    </submittedName>
</protein>
<reference evidence="11 12" key="1">
    <citation type="submission" date="2016-06" db="EMBL/GenBank/DDBJ databases">
        <authorList>
            <person name="Kjaerup R.B."/>
            <person name="Dalgaard T.S."/>
            <person name="Juul-Madsen H.R."/>
        </authorList>
    </citation>
    <scope>NUCLEOTIDE SEQUENCE [LARGE SCALE GENOMIC DNA]</scope>
    <source>
        <strain evidence="11 12">1245752.6</strain>
    </source>
</reference>
<dbReference type="AlphaFoldDB" id="A0A1A6BLE9"/>
<dbReference type="OrthoDB" id="5243952at2"/>
<dbReference type="Gene3D" id="3.30.565.10">
    <property type="entry name" value="Histidine kinase-like ATPase, C-terminal domain"/>
    <property type="match status" value="1"/>
</dbReference>
<dbReference type="CDD" id="cd16917">
    <property type="entry name" value="HATPase_UhpB-NarQ-NarX-like"/>
    <property type="match status" value="1"/>
</dbReference>
<evidence type="ECO:0000256" key="4">
    <source>
        <dbReference type="ARBA" id="ARBA00022692"/>
    </source>
</evidence>
<dbReference type="SUPFAM" id="SSF55874">
    <property type="entry name" value="ATPase domain of HSP90 chaperone/DNA topoisomerase II/histidine kinase"/>
    <property type="match status" value="1"/>
</dbReference>
<keyword evidence="4 9" id="KW-0812">Transmembrane</keyword>
<comment type="caution">
    <text evidence="11">The sequence shown here is derived from an EMBL/GenBank/DDBJ whole genome shotgun (WGS) entry which is preliminary data.</text>
</comment>
<accession>A0A1A6BLE9</accession>
<feature type="transmembrane region" description="Helical" evidence="9">
    <location>
        <begin position="162"/>
        <end position="180"/>
    </location>
</feature>
<evidence type="ECO:0000256" key="8">
    <source>
        <dbReference type="ARBA" id="ARBA00023136"/>
    </source>
</evidence>
<keyword evidence="6 9" id="KW-1133">Transmembrane helix</keyword>